<dbReference type="GO" id="GO:0000428">
    <property type="term" value="C:DNA-directed RNA polymerase complex"/>
    <property type="evidence" value="ECO:0007669"/>
    <property type="project" value="UniProtKB-KW"/>
</dbReference>
<dbReference type="Pfam" id="PF04963">
    <property type="entry name" value="Sigma54_CBD"/>
    <property type="match status" value="1"/>
</dbReference>
<name>A0A9D2ILV7_9BACT</name>
<dbReference type="InterPro" id="IPR000394">
    <property type="entry name" value="RNA_pol_sigma_54"/>
</dbReference>
<dbReference type="Pfam" id="PF00309">
    <property type="entry name" value="Sigma54_AID"/>
    <property type="match status" value="1"/>
</dbReference>
<evidence type="ECO:0000256" key="7">
    <source>
        <dbReference type="ARBA" id="ARBA00023125"/>
    </source>
</evidence>
<evidence type="ECO:0000256" key="4">
    <source>
        <dbReference type="ARBA" id="ARBA00022695"/>
    </source>
</evidence>
<comment type="caution">
    <text evidence="12">The sequence shown here is derived from an EMBL/GenBank/DDBJ whole genome shotgun (WGS) entry which is preliminary data.</text>
</comment>
<evidence type="ECO:0000259" key="10">
    <source>
        <dbReference type="Pfam" id="PF04552"/>
    </source>
</evidence>
<reference evidence="12" key="2">
    <citation type="submission" date="2021-04" db="EMBL/GenBank/DDBJ databases">
        <authorList>
            <person name="Gilroy R."/>
        </authorList>
    </citation>
    <scope>NUCLEOTIDE SEQUENCE</scope>
    <source>
        <strain evidence="12">ChiHjej11B10-19426</strain>
    </source>
</reference>
<keyword evidence="3" id="KW-0808">Transferase</keyword>
<feature type="compositionally biased region" description="Acidic residues" evidence="9">
    <location>
        <begin position="43"/>
        <end position="60"/>
    </location>
</feature>
<keyword evidence="5" id="KW-0805">Transcription regulation</keyword>
<evidence type="ECO:0000256" key="1">
    <source>
        <dbReference type="ARBA" id="ARBA00008798"/>
    </source>
</evidence>
<dbReference type="Gene3D" id="1.10.10.1330">
    <property type="entry name" value="RNA polymerase sigma-54 factor, core-binding domain"/>
    <property type="match status" value="1"/>
</dbReference>
<dbReference type="EMBL" id="DXCC01000028">
    <property type="protein sequence ID" value="HIZ15704.1"/>
    <property type="molecule type" value="Genomic_DNA"/>
</dbReference>
<evidence type="ECO:0000256" key="8">
    <source>
        <dbReference type="ARBA" id="ARBA00023163"/>
    </source>
</evidence>
<feature type="region of interest" description="Disordered" evidence="9">
    <location>
        <begin position="43"/>
        <end position="65"/>
    </location>
</feature>
<dbReference type="GO" id="GO:0001216">
    <property type="term" value="F:DNA-binding transcription activator activity"/>
    <property type="evidence" value="ECO:0007669"/>
    <property type="project" value="InterPro"/>
</dbReference>
<organism evidence="12 13">
    <name type="scientific">Candidatus Tidjanibacter faecipullorum</name>
    <dbReference type="NCBI Taxonomy" id="2838766"/>
    <lineage>
        <taxon>Bacteria</taxon>
        <taxon>Pseudomonadati</taxon>
        <taxon>Bacteroidota</taxon>
        <taxon>Bacteroidia</taxon>
        <taxon>Bacteroidales</taxon>
        <taxon>Rikenellaceae</taxon>
        <taxon>Tidjanibacter</taxon>
    </lineage>
</organism>
<dbReference type="AlphaFoldDB" id="A0A9D2ILV7"/>
<dbReference type="GO" id="GO:0006352">
    <property type="term" value="P:DNA-templated transcription initiation"/>
    <property type="evidence" value="ECO:0007669"/>
    <property type="project" value="InterPro"/>
</dbReference>
<dbReference type="InterPro" id="IPR007634">
    <property type="entry name" value="RNA_pol_sigma_54_DNA-bd"/>
</dbReference>
<reference evidence="12" key="1">
    <citation type="journal article" date="2021" name="PeerJ">
        <title>Extensive microbial diversity within the chicken gut microbiome revealed by metagenomics and culture.</title>
        <authorList>
            <person name="Gilroy R."/>
            <person name="Ravi A."/>
            <person name="Getino M."/>
            <person name="Pursley I."/>
            <person name="Horton D.L."/>
            <person name="Alikhan N.F."/>
            <person name="Baker D."/>
            <person name="Gharbi K."/>
            <person name="Hall N."/>
            <person name="Watson M."/>
            <person name="Adriaenssens E.M."/>
            <person name="Foster-Nyarko E."/>
            <person name="Jarju S."/>
            <person name="Secka A."/>
            <person name="Antonio M."/>
            <person name="Oren A."/>
            <person name="Chaudhuri R.R."/>
            <person name="La Ragione R."/>
            <person name="Hildebrand F."/>
            <person name="Pallen M.J."/>
        </authorList>
    </citation>
    <scope>NUCLEOTIDE SEQUENCE</scope>
    <source>
        <strain evidence="12">ChiHjej11B10-19426</strain>
    </source>
</reference>
<dbReference type="PANTHER" id="PTHR32248:SF4">
    <property type="entry name" value="RNA POLYMERASE SIGMA-54 FACTOR"/>
    <property type="match status" value="1"/>
</dbReference>
<dbReference type="PROSITE" id="PS50044">
    <property type="entry name" value="SIGMA54_3"/>
    <property type="match status" value="1"/>
</dbReference>
<keyword evidence="2" id="KW-0240">DNA-directed RNA polymerase</keyword>
<dbReference type="GO" id="GO:0016779">
    <property type="term" value="F:nucleotidyltransferase activity"/>
    <property type="evidence" value="ECO:0007669"/>
    <property type="project" value="UniProtKB-KW"/>
</dbReference>
<evidence type="ECO:0000256" key="2">
    <source>
        <dbReference type="ARBA" id="ARBA00022478"/>
    </source>
</evidence>
<feature type="domain" description="RNA polymerase sigma factor 54 DNA-binding" evidence="10">
    <location>
        <begin position="319"/>
        <end position="477"/>
    </location>
</feature>
<dbReference type="Proteomes" id="UP000824014">
    <property type="component" value="Unassembled WGS sequence"/>
</dbReference>
<dbReference type="PANTHER" id="PTHR32248">
    <property type="entry name" value="RNA POLYMERASE SIGMA-54 FACTOR"/>
    <property type="match status" value="1"/>
</dbReference>
<sequence length="479" mass="55318">MAAINQKQVLKQLQKLSPQQIQTVKLLELPTMQLEQRVRQEIEENPVLEEEITDEHDSSDDAGLPKEVSMDEYLREADTPSYKSYVNNYSRDDKSRQTVLFEGESLHDYLLEQLSYRDLPQEQDELARYIIGNIDEDGYLRIDLQSVADDIAFTYGKEVELPALEQGLRIVQSLEPPGVGARDIRECLLLQLERMEPATEARQLAIRILKSCFAEFTKKHYDKIMARFNLSQEQFREAIDEIQRLSPKPGNLYNEGGNIATPYVVPDFILEEHDGEQHLRLNTCNVPELKINRKYADVIRRMSGSPEGEQSKEEREALQFVKNKIESAKWFISAIRQRQDTLLRTMQAIYDLQRPYFVEGDESKLRPMILKDIADRVGLDVSTVSRVVNGKFIQTPFGIVPLKRLFSEGMQTDSGEEVSAYEIKKILLDCISREDKRNPKTDSELMDILTNMGYHIARRTVAKYRETLGIPVARLRKEL</sequence>
<dbReference type="GO" id="GO:0003677">
    <property type="term" value="F:DNA binding"/>
    <property type="evidence" value="ECO:0007669"/>
    <property type="project" value="UniProtKB-KW"/>
</dbReference>
<evidence type="ECO:0000313" key="12">
    <source>
        <dbReference type="EMBL" id="HIZ15704.1"/>
    </source>
</evidence>
<dbReference type="PROSITE" id="PS00718">
    <property type="entry name" value="SIGMA54_2"/>
    <property type="match status" value="1"/>
</dbReference>
<evidence type="ECO:0000256" key="9">
    <source>
        <dbReference type="SAM" id="MobiDB-lite"/>
    </source>
</evidence>
<dbReference type="Pfam" id="PF04552">
    <property type="entry name" value="Sigma54_DBD"/>
    <property type="match status" value="1"/>
</dbReference>
<dbReference type="InterPro" id="IPR007046">
    <property type="entry name" value="RNA_pol_sigma_54_core-bd"/>
</dbReference>
<evidence type="ECO:0000256" key="5">
    <source>
        <dbReference type="ARBA" id="ARBA00023015"/>
    </source>
</evidence>
<dbReference type="NCBIfam" id="TIGR02395">
    <property type="entry name" value="rpoN_sigma"/>
    <property type="match status" value="1"/>
</dbReference>
<dbReference type="InterPro" id="IPR038709">
    <property type="entry name" value="RpoN_core-bd_sf"/>
</dbReference>
<keyword evidence="7" id="KW-0238">DNA-binding</keyword>
<dbReference type="Gene3D" id="1.10.10.60">
    <property type="entry name" value="Homeodomain-like"/>
    <property type="match status" value="1"/>
</dbReference>
<keyword evidence="6" id="KW-0731">Sigma factor</keyword>
<dbReference type="PIRSF" id="PIRSF000774">
    <property type="entry name" value="RpoN"/>
    <property type="match status" value="1"/>
</dbReference>
<gene>
    <name evidence="12" type="primary">rpoN</name>
    <name evidence="12" type="ORF">H9816_07340</name>
</gene>
<keyword evidence="4" id="KW-0548">Nucleotidyltransferase</keyword>
<evidence type="ECO:0000256" key="3">
    <source>
        <dbReference type="ARBA" id="ARBA00022679"/>
    </source>
</evidence>
<dbReference type="PRINTS" id="PR00045">
    <property type="entry name" value="SIGMA54FCT"/>
</dbReference>
<accession>A0A9D2ILV7</accession>
<evidence type="ECO:0000259" key="11">
    <source>
        <dbReference type="Pfam" id="PF04963"/>
    </source>
</evidence>
<feature type="domain" description="RNA polymerase sigma factor 54 core-binding" evidence="11">
    <location>
        <begin position="100"/>
        <end position="295"/>
    </location>
</feature>
<evidence type="ECO:0000256" key="6">
    <source>
        <dbReference type="ARBA" id="ARBA00023082"/>
    </source>
</evidence>
<dbReference type="GO" id="GO:0016987">
    <property type="term" value="F:sigma factor activity"/>
    <property type="evidence" value="ECO:0007669"/>
    <property type="project" value="UniProtKB-KW"/>
</dbReference>
<comment type="similarity">
    <text evidence="1">Belongs to the sigma-54 factor family.</text>
</comment>
<proteinExistence type="inferred from homology"/>
<keyword evidence="8" id="KW-0804">Transcription</keyword>
<protein>
    <submittedName>
        <fullName evidence="12">RNA polymerase factor sigma-54</fullName>
    </submittedName>
</protein>
<evidence type="ECO:0000313" key="13">
    <source>
        <dbReference type="Proteomes" id="UP000824014"/>
    </source>
</evidence>